<protein>
    <submittedName>
        <fullName evidence="2">DUF1778 domain-containing protein</fullName>
    </submittedName>
</protein>
<proteinExistence type="predicted"/>
<comment type="caution">
    <text evidence="2">The sequence shown here is derived from an EMBL/GenBank/DDBJ whole genome shotgun (WGS) entry which is preliminary data.</text>
</comment>
<accession>A0A6B1G378</accession>
<organism evidence="2">
    <name type="scientific">Caldilineaceae bacterium SB0675_bin_29</name>
    <dbReference type="NCBI Taxonomy" id="2605266"/>
    <lineage>
        <taxon>Bacteria</taxon>
        <taxon>Bacillati</taxon>
        <taxon>Chloroflexota</taxon>
        <taxon>Caldilineae</taxon>
        <taxon>Caldilineales</taxon>
        <taxon>Caldilineaceae</taxon>
    </lineage>
</organism>
<feature type="compositionally biased region" description="Basic and acidic residues" evidence="1">
    <location>
        <begin position="1"/>
        <end position="14"/>
    </location>
</feature>
<dbReference type="AlphaFoldDB" id="A0A6B1G378"/>
<feature type="region of interest" description="Disordered" evidence="1">
    <location>
        <begin position="1"/>
        <end position="22"/>
    </location>
</feature>
<name>A0A6B1G378_9CHLR</name>
<evidence type="ECO:0000313" key="2">
    <source>
        <dbReference type="EMBL" id="MYH61705.1"/>
    </source>
</evidence>
<gene>
    <name evidence="2" type="ORF">F4148_08045</name>
</gene>
<dbReference type="EMBL" id="VYDA01000303">
    <property type="protein sequence ID" value="MYH61705.1"/>
    <property type="molecule type" value="Genomic_DNA"/>
</dbReference>
<evidence type="ECO:0000256" key="1">
    <source>
        <dbReference type="SAM" id="MobiDB-lite"/>
    </source>
</evidence>
<reference evidence="2" key="1">
    <citation type="submission" date="2019-09" db="EMBL/GenBank/DDBJ databases">
        <title>Characterisation of the sponge microbiome using genome-centric metagenomics.</title>
        <authorList>
            <person name="Engelberts J.P."/>
            <person name="Robbins S.J."/>
            <person name="De Goeij J.M."/>
            <person name="Aranda M."/>
            <person name="Bell S.C."/>
            <person name="Webster N.S."/>
        </authorList>
    </citation>
    <scope>NUCLEOTIDE SEQUENCE</scope>
    <source>
        <strain evidence="2">SB0675_bin_29</strain>
    </source>
</reference>
<sequence length="79" mass="8908">MGAERKWQQDDQASKESSSLTDVAAISAEDASEPVLADRTEFTLSPEEWEVWEALHDRPAQDLPESREFLAEPAPFFVD</sequence>